<evidence type="ECO:0000256" key="2">
    <source>
        <dbReference type="ARBA" id="ARBA00023172"/>
    </source>
</evidence>
<dbReference type="InterPro" id="IPR010998">
    <property type="entry name" value="Integrase_recombinase_N"/>
</dbReference>
<evidence type="ECO:0000256" key="1">
    <source>
        <dbReference type="ARBA" id="ARBA00023125"/>
    </source>
</evidence>
<sequence>MLALLAREPDMEWLELGLAGQAATLSYRSRGAARRTEAVAHPGGSRQYGERDAAVAGREYSCPQKHSLGPWPLKTLSLLECSGDNRLWQAYLEGLKKFLVFRKSMGMPAAWPIPEEQVRGFLAVESLYSSSKTLMYVAALSYLSKLTGNPDPLEDPITRWMVIGLKRRAGILRDKYLPITIEVLRSLLGALESVCVTHYECLLFRALFTVAFFGALRIGEMVAKHRDVLQPELLYLSDLQLMERRVVFYLHNSTVGQERHVISLGLSGEPWVCPVLALRSYVTVRSQLEGPLFMHSDHTTVTKREFLTVLQWALQLLGLCPEQYGVHSFWLGTAVTAVRCGYPEEDITRLARWPCMIPGRS</sequence>
<dbReference type="AlphaFoldDB" id="A0AAN7RVW6"/>
<comment type="caution">
    <text evidence="3">The sequence shown here is derived from an EMBL/GenBank/DDBJ whole genome shotgun (WGS) entry which is preliminary data.</text>
</comment>
<keyword evidence="2" id="KW-0233">DNA recombination</keyword>
<organism evidence="3 4">
    <name type="scientific">Mycteria americana</name>
    <name type="common">Wood stork</name>
    <dbReference type="NCBI Taxonomy" id="33587"/>
    <lineage>
        <taxon>Eukaryota</taxon>
        <taxon>Metazoa</taxon>
        <taxon>Chordata</taxon>
        <taxon>Craniata</taxon>
        <taxon>Vertebrata</taxon>
        <taxon>Euteleostomi</taxon>
        <taxon>Archelosauria</taxon>
        <taxon>Archosauria</taxon>
        <taxon>Dinosauria</taxon>
        <taxon>Saurischia</taxon>
        <taxon>Theropoda</taxon>
        <taxon>Coelurosauria</taxon>
        <taxon>Aves</taxon>
        <taxon>Neognathae</taxon>
        <taxon>Neoaves</taxon>
        <taxon>Aequornithes</taxon>
        <taxon>Ciconiiformes</taxon>
        <taxon>Ciconiidae</taxon>
        <taxon>Mycteria</taxon>
    </lineage>
</organism>
<keyword evidence="4" id="KW-1185">Reference proteome</keyword>
<dbReference type="PANTHER" id="PTHR34605:SF3">
    <property type="entry name" value="P CELL-TYPE AGGLUTINATION PROTEIN MAP4-LIKE-RELATED"/>
    <property type="match status" value="1"/>
</dbReference>
<dbReference type="InterPro" id="IPR013762">
    <property type="entry name" value="Integrase-like_cat_sf"/>
</dbReference>
<dbReference type="EMBL" id="JAUNZN010000007">
    <property type="protein sequence ID" value="KAK4818510.1"/>
    <property type="molecule type" value="Genomic_DNA"/>
</dbReference>
<protein>
    <submittedName>
        <fullName evidence="3">Uncharacterized protein</fullName>
    </submittedName>
</protein>
<accession>A0AAN7RVW6</accession>
<reference evidence="3 4" key="1">
    <citation type="journal article" date="2023" name="J. Hered.">
        <title>Chromosome-level genome of the wood stork (Mycteria americana) provides insight into avian chromosome evolution.</title>
        <authorList>
            <person name="Flamio R. Jr."/>
            <person name="Ramstad K.M."/>
        </authorList>
    </citation>
    <scope>NUCLEOTIDE SEQUENCE [LARGE SCALE GENOMIC DNA]</scope>
    <source>
        <strain evidence="3">JAX WOST 10</strain>
    </source>
</reference>
<dbReference type="Gene3D" id="1.10.443.10">
    <property type="entry name" value="Intergrase catalytic core"/>
    <property type="match status" value="1"/>
</dbReference>
<dbReference type="GO" id="GO:0003677">
    <property type="term" value="F:DNA binding"/>
    <property type="evidence" value="ECO:0007669"/>
    <property type="project" value="UniProtKB-KW"/>
</dbReference>
<dbReference type="Proteomes" id="UP001333110">
    <property type="component" value="Unassembled WGS sequence"/>
</dbReference>
<gene>
    <name evidence="3" type="ORF">QYF61_014323</name>
</gene>
<proteinExistence type="predicted"/>
<dbReference type="InterPro" id="IPR052925">
    <property type="entry name" value="Phage_Integrase-like_Recomb"/>
</dbReference>
<dbReference type="Gene3D" id="1.10.150.130">
    <property type="match status" value="1"/>
</dbReference>
<dbReference type="GO" id="GO:0006310">
    <property type="term" value="P:DNA recombination"/>
    <property type="evidence" value="ECO:0007669"/>
    <property type="project" value="UniProtKB-KW"/>
</dbReference>
<dbReference type="GO" id="GO:0015074">
    <property type="term" value="P:DNA integration"/>
    <property type="evidence" value="ECO:0007669"/>
    <property type="project" value="InterPro"/>
</dbReference>
<evidence type="ECO:0000313" key="4">
    <source>
        <dbReference type="Proteomes" id="UP001333110"/>
    </source>
</evidence>
<dbReference type="SUPFAM" id="SSF56349">
    <property type="entry name" value="DNA breaking-rejoining enzymes"/>
    <property type="match status" value="1"/>
</dbReference>
<dbReference type="PANTHER" id="PTHR34605">
    <property type="entry name" value="PHAGE_INTEGRASE DOMAIN-CONTAINING PROTEIN"/>
    <property type="match status" value="1"/>
</dbReference>
<dbReference type="InterPro" id="IPR011010">
    <property type="entry name" value="DNA_brk_join_enz"/>
</dbReference>
<name>A0AAN7RVW6_MYCAM</name>
<keyword evidence="1" id="KW-0238">DNA-binding</keyword>
<evidence type="ECO:0000313" key="3">
    <source>
        <dbReference type="EMBL" id="KAK4818510.1"/>
    </source>
</evidence>